<dbReference type="RefSeq" id="WP_278100238.1">
    <property type="nucleotide sequence ID" value="NZ_CP091092.1"/>
</dbReference>
<evidence type="ECO:0000313" key="2">
    <source>
        <dbReference type="EMBL" id="WFN37399.1"/>
    </source>
</evidence>
<dbReference type="AlphaFoldDB" id="A0AAF0FZL6"/>
<protein>
    <submittedName>
        <fullName evidence="2">DUF362 domain-containing protein</fullName>
    </submittedName>
</protein>
<sequence>MNTDYRAFITKITDLEKDVSNSLDHIEWKNQISNDSLVFVKPNFTYPFHKPGITTTPELLEILLAKLKDRADRVIIGESDGGNHSFSADDGFKGHNMYKICSNTGTELVNLSKIPATYVEDKILNKKVKVQVPDILINDVDCFISVPVLKVHAMTTITLSMKNLWGCYPDTMRGLYHKNLAYKLTLLTKLLKPQIIVIDGINALNKHGPMHGEAVKSDLLISANNPVVADSLGTSLMGFQVNDIEHIKIAEREGLGTTELNEVRFNQDWKQYQMKFSVNRTLIDSVSILPFNSECMAKIVMDSPIKPIIYGIATKLKNKDEEVVNQDLKRVSK</sequence>
<proteinExistence type="predicted"/>
<evidence type="ECO:0000313" key="3">
    <source>
        <dbReference type="Proteomes" id="UP001218895"/>
    </source>
</evidence>
<gene>
    <name evidence="2" type="ORF">L1994_03130</name>
</gene>
<dbReference type="EMBL" id="CP091092">
    <property type="protein sequence ID" value="WFN37399.1"/>
    <property type="molecule type" value="Genomic_DNA"/>
</dbReference>
<reference evidence="2" key="1">
    <citation type="submission" date="2022-01" db="EMBL/GenBank/DDBJ databases">
        <title>Complete genome of Methanomicrobium antiquum DSM 21220.</title>
        <authorList>
            <person name="Chen S.-C."/>
            <person name="You Y.-T."/>
            <person name="Zhou Y.-Z."/>
            <person name="Lai M.-C."/>
        </authorList>
    </citation>
    <scope>NUCLEOTIDE SEQUENCE</scope>
    <source>
        <strain evidence="2">DSM 21220</strain>
    </source>
</reference>
<dbReference type="KEGG" id="manq:L1994_03130"/>
<dbReference type="Proteomes" id="UP001218895">
    <property type="component" value="Chromosome"/>
</dbReference>
<accession>A0AAF0FZL6</accession>
<organism evidence="2 3">
    <name type="scientific">Methanomicrobium antiquum</name>
    <dbReference type="NCBI Taxonomy" id="487686"/>
    <lineage>
        <taxon>Archaea</taxon>
        <taxon>Methanobacteriati</taxon>
        <taxon>Methanobacteriota</taxon>
        <taxon>Stenosarchaea group</taxon>
        <taxon>Methanomicrobia</taxon>
        <taxon>Methanomicrobiales</taxon>
        <taxon>Methanomicrobiaceae</taxon>
        <taxon>Methanomicrobium</taxon>
    </lineage>
</organism>
<dbReference type="GeneID" id="79949355"/>
<keyword evidence="3" id="KW-1185">Reference proteome</keyword>
<dbReference type="InterPro" id="IPR007160">
    <property type="entry name" value="DUF362"/>
</dbReference>
<feature type="domain" description="DUF362" evidence="1">
    <location>
        <begin position="38"/>
        <end position="234"/>
    </location>
</feature>
<evidence type="ECO:0000259" key="1">
    <source>
        <dbReference type="Pfam" id="PF04015"/>
    </source>
</evidence>
<dbReference type="Pfam" id="PF04015">
    <property type="entry name" value="DUF362"/>
    <property type="match status" value="1"/>
</dbReference>
<name>A0AAF0FZL6_9EURY</name>